<accession>A0A2W7ISJ6</accession>
<comment type="subcellular location">
    <subcellularLocation>
        <location evidence="1">Membrane</location>
        <topology evidence="1">Single-pass membrane protein</topology>
    </subcellularLocation>
</comment>
<protein>
    <submittedName>
        <fullName evidence="7">Uncharacterized protein DUF490</fullName>
    </submittedName>
</protein>
<evidence type="ECO:0000256" key="4">
    <source>
        <dbReference type="ARBA" id="ARBA00023136"/>
    </source>
</evidence>
<dbReference type="GO" id="GO:0009306">
    <property type="term" value="P:protein secretion"/>
    <property type="evidence" value="ECO:0007669"/>
    <property type="project" value="InterPro"/>
</dbReference>
<feature type="region of interest" description="Disordered" evidence="5">
    <location>
        <begin position="1655"/>
        <end position="1689"/>
    </location>
</feature>
<evidence type="ECO:0000256" key="5">
    <source>
        <dbReference type="SAM" id="MobiDB-lite"/>
    </source>
</evidence>
<keyword evidence="8" id="KW-1185">Reference proteome</keyword>
<evidence type="ECO:0000259" key="6">
    <source>
        <dbReference type="Pfam" id="PF04357"/>
    </source>
</evidence>
<comment type="caution">
    <text evidence="7">The sequence shown here is derived from an EMBL/GenBank/DDBJ whole genome shotgun (WGS) entry which is preliminary data.</text>
</comment>
<dbReference type="RefSeq" id="WP_146240733.1">
    <property type="nucleotide sequence ID" value="NZ_QKYV01000002.1"/>
</dbReference>
<dbReference type="InterPro" id="IPR007452">
    <property type="entry name" value="TamB_C"/>
</dbReference>
<reference evidence="7 8" key="1">
    <citation type="submission" date="2018-06" db="EMBL/GenBank/DDBJ databases">
        <title>Genomic Encyclopedia of Archaeal and Bacterial Type Strains, Phase II (KMG-II): from individual species to whole genera.</title>
        <authorList>
            <person name="Goeker M."/>
        </authorList>
    </citation>
    <scope>NUCLEOTIDE SEQUENCE [LARGE SCALE GENOMIC DNA]</scope>
    <source>
        <strain evidence="7 8">DSM 15361</strain>
    </source>
</reference>
<keyword evidence="3" id="KW-1133">Transmembrane helix</keyword>
<keyword evidence="4" id="KW-0472">Membrane</keyword>
<keyword evidence="2" id="KW-0812">Transmembrane</keyword>
<evidence type="ECO:0000313" key="8">
    <source>
        <dbReference type="Proteomes" id="UP000249542"/>
    </source>
</evidence>
<gene>
    <name evidence="7" type="ORF">LX95_00738</name>
</gene>
<evidence type="ECO:0000256" key="3">
    <source>
        <dbReference type="ARBA" id="ARBA00022989"/>
    </source>
</evidence>
<organism evidence="7 8">
    <name type="scientific">Mesonia algae</name>
    <dbReference type="NCBI Taxonomy" id="213248"/>
    <lineage>
        <taxon>Bacteria</taxon>
        <taxon>Pseudomonadati</taxon>
        <taxon>Bacteroidota</taxon>
        <taxon>Flavobacteriia</taxon>
        <taxon>Flavobacteriales</taxon>
        <taxon>Flavobacteriaceae</taxon>
        <taxon>Mesonia</taxon>
    </lineage>
</organism>
<dbReference type="Pfam" id="PF04357">
    <property type="entry name" value="TamB"/>
    <property type="match status" value="1"/>
</dbReference>
<feature type="domain" description="Translocation and assembly module TamB C-terminal" evidence="6">
    <location>
        <begin position="1184"/>
        <end position="1642"/>
    </location>
</feature>
<evidence type="ECO:0000256" key="1">
    <source>
        <dbReference type="ARBA" id="ARBA00004167"/>
    </source>
</evidence>
<dbReference type="Proteomes" id="UP000249542">
    <property type="component" value="Unassembled WGS sequence"/>
</dbReference>
<evidence type="ECO:0000256" key="2">
    <source>
        <dbReference type="ARBA" id="ARBA00022692"/>
    </source>
</evidence>
<sequence length="1689" mass="188475">MNKPKKDNKNTSVLKKVLRITAKSFLTLLTIIILLLLFVRSPWGQDIIVNKVTQYISNKTETKVNIDKLFITFSGDISIEELYLEDKKGDTLLYTKSLEADIPLWSIYKNNEINIDDVEIEELTANIVQKDSLNGFNYQFIIDAFATDTTQATTPKTNNPGKPYTFSLGTVALQKIKLNYQDEVAGTFLDLKLNNLETEGKKLDLDKSIYELKYINLSNTTVNYKQTKPLVSESQDTIPLPILAVGEIEIKNVNAVYDSQPDELKANVTIQDFFAEVPLINLQNQQVEVNNLKLHNSLVELNTGKPQENIENETVAESTFWPKWDVKINAVDIKDNTIAFRQAEEKVTSGEFNPLAFELSNFTLLANKLALSKEETAVVNLDQLTFKEIGGFELQEFSTQISLSPQALQVNNLNAVTPKSNLNGSLTTSFASLESFIENPNKGSFQVSVPNFNVNAQEAYYFVPELRKNTEFKKVASKKFYGKINANGTLANLQLKNTQVNWGGKTSVVANGNLKNVLDTNNLTFDIQQFEINSVKEDILVFTSEKELGISLPKTLNINGNLKGRLDRLSAKAQMTIPEGKIKISGSFRNDNQIAFDTQVETIDLDLGKILQMPELGEVSLVLETSGSGKDINSLDATLDSRFTQLTYNEYDLSAVKLSGEIVNGTGNVNLGFKDKSVNLKLDSQVVLDSVAPELDFKAELEGIDLYALGFTKKDIKAKVYVDGHFKGNAEDFTTQVNITEGVAVYEDKPYYLGDIAINSQVTKDSTALNIDGTFLKTQLNSNASPAQIITALQHHANHYFKDHIEKDSISHFVNLKMETTITESPIITDVFLDGIQQMDTVYFKVDFNEKEEDLKARVSLPSLVYQENRLDSLHININSNSKEAKFNIGFGNLEAGPLAINKTYFDGSLTQDTLYLDFNSFANDEKLFRIQSEITGNDEELNFRINPSDLILNRNPWEIPNSNQISFSKEAITFNDFVLSRNSQEIKLSDDLGEAKNHIGVALKNFKLSTFMSYFNPDEYLASGIVNGDFKIINPLADWGMVADMNITDFKAIEVPLGELQLKAKSINNKKYDFKLDLNGQNVDLNINGDYLAEETGPQLNLNVDLNKLALSIIEGFSNEELQESEGSIAANFELDGPITDLNYKGEINFNEAAFLVSKLNSKFRLSDDKVKVDNQGVYFNQFSIADSQNNKFKVSGEVLTKEITDPTFNLSIKANDFEALNSTKEDNELYYGKVVFDVDATVGGKLSFPKIEAKLIVNENTNATYVLPETQVDVVERDGVVVFVNKENPDAILTRNDEKETSAVITGIELNTELIIEPEATFNIVLNERTGDNLQVVGEGNLFFDIDRNGRTSLTGRYEISDGHYEMSLYNLVKRKFDIAPESSVTWQGDPMNADLDVKAIYDVKTSASALMASQTSGESASSQNRFKQRLPFFVYLNIKGELNQPVLDFSLDMPEDERGAIGGAVYGRISQLNQQEDELNKQVFSLLVLNRFFPQSGTDGSEGGAAVVARDNLNQALSDQLNVFSDKLTGDTGIELNFGLNSYTDYQGSSPESRTDLNISASKKLLNDRLVVTAGSEVGVQGEARPGENNPVIGNVSIEYLLTEDGIWRLRGFRKSEYENIIDGQVFVSGIALIFTREFNKFSELFEKEIQQIEEEKSQNEEGENPSPEKEENNSTSAEAIKEEEN</sequence>
<dbReference type="EMBL" id="QKYV01000002">
    <property type="protein sequence ID" value="PZW42427.1"/>
    <property type="molecule type" value="Genomic_DNA"/>
</dbReference>
<name>A0A2W7ISJ6_9FLAO</name>
<proteinExistence type="predicted"/>
<dbReference type="GO" id="GO:0005886">
    <property type="term" value="C:plasma membrane"/>
    <property type="evidence" value="ECO:0007669"/>
    <property type="project" value="InterPro"/>
</dbReference>
<evidence type="ECO:0000313" key="7">
    <source>
        <dbReference type="EMBL" id="PZW42427.1"/>
    </source>
</evidence>